<protein>
    <submittedName>
        <fullName evidence="4">Unannotated protein</fullName>
    </submittedName>
</protein>
<dbReference type="EMBL" id="CAFABF010000039">
    <property type="protein sequence ID" value="CAB4829253.1"/>
    <property type="molecule type" value="Genomic_DNA"/>
</dbReference>
<sequence length="461" mass="49788">MNRKGKQVRIASVVTGTILLLAGCSNNSASTSTETASGDFSWTQATGSEINVLLVSHPFVDSIQPLLADFEAKTGIKVNIETLAEAQATEKLLADLSTKSGAYDVFMTSPLSNWQYATAGWINPLEKYLDNASLTDISAYDVNDFFPGFLGANKWNLKPLSGLGEGSQWGLPINSESYLLAYRPSVLKAKGLAIPKTYKELIDMAGTLGDGKGSRYGVITRFDKYWDLPYLTFGTMLASYGATLIGTDGKVAVCSNASIDATNDFVSILKKSSPAGAGAFTWSDAMQGFASGQYAMAFNEADLFAPTYQDPKQSKVTKDIGYAVTPEGPAGRKAGTWLWSMSMNSATKNEIASWLFLQWVTSPDIMIKTHLNGNMNPVRASAWQDPQVAKLVDSWGETPGQYKDVVSEMGKVAQILYPPHPELTRALDVWAGAIQKTYFGKGTAKQNLCSAQTEITKILGL</sequence>
<dbReference type="PANTHER" id="PTHR43649:SF34">
    <property type="entry name" value="ABC TRANSPORTER PERIPLASMIC-BINDING PROTEIN YCJN-RELATED"/>
    <property type="match status" value="1"/>
</dbReference>
<dbReference type="Pfam" id="PF01547">
    <property type="entry name" value="SBP_bac_1"/>
    <property type="match status" value="1"/>
</dbReference>
<dbReference type="Gene3D" id="3.40.190.10">
    <property type="entry name" value="Periplasmic binding protein-like II"/>
    <property type="match status" value="2"/>
</dbReference>
<gene>
    <name evidence="4" type="ORF">UFOPK3167_00848</name>
</gene>
<accession>A0A6J7A8S8</accession>
<dbReference type="PROSITE" id="PS51257">
    <property type="entry name" value="PROKAR_LIPOPROTEIN"/>
    <property type="match status" value="1"/>
</dbReference>
<dbReference type="InterPro" id="IPR006059">
    <property type="entry name" value="SBP"/>
</dbReference>
<reference evidence="4" key="1">
    <citation type="submission" date="2020-05" db="EMBL/GenBank/DDBJ databases">
        <authorList>
            <person name="Chiriac C."/>
            <person name="Salcher M."/>
            <person name="Ghai R."/>
            <person name="Kavagutti S V."/>
        </authorList>
    </citation>
    <scope>NUCLEOTIDE SEQUENCE</scope>
</reference>
<dbReference type="InterPro" id="IPR050490">
    <property type="entry name" value="Bact_solute-bd_prot1"/>
</dbReference>
<proteinExistence type="inferred from homology"/>
<evidence type="ECO:0000256" key="1">
    <source>
        <dbReference type="ARBA" id="ARBA00008520"/>
    </source>
</evidence>
<dbReference type="PANTHER" id="PTHR43649">
    <property type="entry name" value="ARABINOSE-BINDING PROTEIN-RELATED"/>
    <property type="match status" value="1"/>
</dbReference>
<keyword evidence="3" id="KW-0732">Signal</keyword>
<evidence type="ECO:0000256" key="3">
    <source>
        <dbReference type="ARBA" id="ARBA00022729"/>
    </source>
</evidence>
<evidence type="ECO:0000313" key="4">
    <source>
        <dbReference type="EMBL" id="CAB4829253.1"/>
    </source>
</evidence>
<keyword evidence="2" id="KW-0813">Transport</keyword>
<dbReference type="SUPFAM" id="SSF53850">
    <property type="entry name" value="Periplasmic binding protein-like II"/>
    <property type="match status" value="1"/>
</dbReference>
<dbReference type="AlphaFoldDB" id="A0A6J7A8S8"/>
<evidence type="ECO:0000256" key="2">
    <source>
        <dbReference type="ARBA" id="ARBA00022448"/>
    </source>
</evidence>
<comment type="similarity">
    <text evidence="1">Belongs to the bacterial solute-binding protein 1 family.</text>
</comment>
<name>A0A6J7A8S8_9ZZZZ</name>
<organism evidence="4">
    <name type="scientific">freshwater metagenome</name>
    <dbReference type="NCBI Taxonomy" id="449393"/>
    <lineage>
        <taxon>unclassified sequences</taxon>
        <taxon>metagenomes</taxon>
        <taxon>ecological metagenomes</taxon>
    </lineage>
</organism>